<dbReference type="Proteomes" id="UP000261560">
    <property type="component" value="Unplaced"/>
</dbReference>
<evidence type="ECO:0000256" key="5">
    <source>
        <dbReference type="ARBA" id="ARBA00022833"/>
    </source>
</evidence>
<evidence type="ECO:0000256" key="3">
    <source>
        <dbReference type="ARBA" id="ARBA00022723"/>
    </source>
</evidence>
<dbReference type="GO" id="GO:0016020">
    <property type="term" value="C:membrane"/>
    <property type="evidence" value="ECO:0007669"/>
    <property type="project" value="UniProtKB-SubCell"/>
</dbReference>
<dbReference type="GO" id="GO:0008270">
    <property type="term" value="F:zinc ion binding"/>
    <property type="evidence" value="ECO:0007669"/>
    <property type="project" value="UniProtKB-KW"/>
</dbReference>
<dbReference type="GO" id="GO:0031849">
    <property type="term" value="F:olfactory receptor binding"/>
    <property type="evidence" value="ECO:0007669"/>
    <property type="project" value="TreeGrafter"/>
</dbReference>
<dbReference type="InterPro" id="IPR027377">
    <property type="entry name" value="ZAR1/RTP1-5-like_Znf-3CxxC"/>
</dbReference>
<dbReference type="OMA" id="LMREVKP"/>
<keyword evidence="2" id="KW-0812">Transmembrane</keyword>
<evidence type="ECO:0000256" key="6">
    <source>
        <dbReference type="ARBA" id="ARBA00022989"/>
    </source>
</evidence>
<feature type="domain" description="3CxxC-type" evidence="8">
    <location>
        <begin position="46"/>
        <end position="154"/>
    </location>
</feature>
<keyword evidence="3" id="KW-0479">Metal-binding</keyword>
<sequence length="159" mass="18710">MEPLEWKRIFQDEAKSLHFGHTWQMEFDDTITPDRPNPGWEQYIRNTSARFRCTLCGRSWPSNRVLVTFHMQLIHIVGTVKVRALRQNCKRCTNAPMVKPSVESYNIKVLMENLMEKIKIKCYKEKRGPSNKPFRSQEVKSPHEPDHCEACKMGICTKE</sequence>
<evidence type="ECO:0000256" key="2">
    <source>
        <dbReference type="ARBA" id="ARBA00022692"/>
    </source>
</evidence>
<dbReference type="PaxDb" id="30732-ENSOMEP00000034602"/>
<evidence type="ECO:0000259" key="8">
    <source>
        <dbReference type="SMART" id="SM01328"/>
    </source>
</evidence>
<dbReference type="GO" id="GO:0051205">
    <property type="term" value="P:protein insertion into membrane"/>
    <property type="evidence" value="ECO:0007669"/>
    <property type="project" value="TreeGrafter"/>
</dbReference>
<keyword evidence="10" id="KW-1185">Reference proteome</keyword>
<keyword evidence="6" id="KW-1133">Transmembrane helix</keyword>
<dbReference type="SMART" id="SM01328">
    <property type="entry name" value="zf-3CxxC"/>
    <property type="match status" value="1"/>
</dbReference>
<dbReference type="InterPro" id="IPR026096">
    <property type="entry name" value="R-trans_p"/>
</dbReference>
<organism evidence="9 10">
    <name type="scientific">Oryzias melastigma</name>
    <name type="common">Marine medaka</name>
    <dbReference type="NCBI Taxonomy" id="30732"/>
    <lineage>
        <taxon>Eukaryota</taxon>
        <taxon>Metazoa</taxon>
        <taxon>Chordata</taxon>
        <taxon>Craniata</taxon>
        <taxon>Vertebrata</taxon>
        <taxon>Euteleostomi</taxon>
        <taxon>Actinopterygii</taxon>
        <taxon>Neopterygii</taxon>
        <taxon>Teleostei</taxon>
        <taxon>Neoteleostei</taxon>
        <taxon>Acanthomorphata</taxon>
        <taxon>Ovalentaria</taxon>
        <taxon>Atherinomorphae</taxon>
        <taxon>Beloniformes</taxon>
        <taxon>Adrianichthyidae</taxon>
        <taxon>Oryziinae</taxon>
        <taxon>Oryzias</taxon>
    </lineage>
</organism>
<accession>A0A3B3DWR8</accession>
<protein>
    <submittedName>
        <fullName evidence="9">Receptor-transporting protein 3-like</fullName>
    </submittedName>
</protein>
<dbReference type="AlphaFoldDB" id="A0A3B3DWR8"/>
<dbReference type="Ensembl" id="ENSOMET00000028764.1">
    <property type="protein sequence ID" value="ENSOMEP00000034602.1"/>
    <property type="gene ID" value="ENSOMEG00000021319.1"/>
</dbReference>
<keyword evidence="5" id="KW-0862">Zinc</keyword>
<evidence type="ECO:0000313" key="10">
    <source>
        <dbReference type="Proteomes" id="UP000261560"/>
    </source>
</evidence>
<dbReference type="GeneTree" id="ENSGT00940000164175"/>
<comment type="subcellular location">
    <subcellularLocation>
        <location evidence="1">Membrane</location>
        <topology evidence="1">Single-pass membrane protein</topology>
    </subcellularLocation>
</comment>
<dbReference type="KEGG" id="oml:112150912"/>
<evidence type="ECO:0000256" key="4">
    <source>
        <dbReference type="ARBA" id="ARBA00022771"/>
    </source>
</evidence>
<dbReference type="PANTHER" id="PTHR14402">
    <property type="entry name" value="RECEPTOR TRANSPORTING PROTEIN"/>
    <property type="match status" value="1"/>
</dbReference>
<dbReference type="GeneID" id="112150912"/>
<dbReference type="OrthoDB" id="8121437at2759"/>
<dbReference type="GO" id="GO:0006612">
    <property type="term" value="P:protein targeting to membrane"/>
    <property type="evidence" value="ECO:0007669"/>
    <property type="project" value="TreeGrafter"/>
</dbReference>
<keyword evidence="4" id="KW-0863">Zinc-finger</keyword>
<evidence type="ECO:0000256" key="1">
    <source>
        <dbReference type="ARBA" id="ARBA00004167"/>
    </source>
</evidence>
<name>A0A3B3DWR8_ORYME</name>
<dbReference type="PANTHER" id="PTHR14402:SF8">
    <property type="entry name" value="RECEPTOR-TRANSPORTING PROTEIN 4"/>
    <property type="match status" value="1"/>
</dbReference>
<dbReference type="STRING" id="30732.ENSOMEP00000034602"/>
<evidence type="ECO:0000313" key="9">
    <source>
        <dbReference type="Ensembl" id="ENSOMEP00000034602.1"/>
    </source>
</evidence>
<keyword evidence="7" id="KW-0472">Membrane</keyword>
<reference evidence="9" key="1">
    <citation type="submission" date="2025-08" db="UniProtKB">
        <authorList>
            <consortium name="Ensembl"/>
        </authorList>
    </citation>
    <scope>IDENTIFICATION</scope>
</reference>
<proteinExistence type="predicted"/>
<reference evidence="9" key="2">
    <citation type="submission" date="2025-09" db="UniProtKB">
        <authorList>
            <consortium name="Ensembl"/>
        </authorList>
    </citation>
    <scope>IDENTIFICATION</scope>
</reference>
<evidence type="ECO:0000256" key="7">
    <source>
        <dbReference type="ARBA" id="ARBA00023136"/>
    </source>
</evidence>
<dbReference type="RefSeq" id="XP_024135217.1">
    <property type="nucleotide sequence ID" value="XM_024279449.2"/>
</dbReference>
<dbReference type="Pfam" id="PF13695">
    <property type="entry name" value="Zn_ribbon_3CxxC"/>
    <property type="match status" value="1"/>
</dbReference>